<feature type="region of interest" description="Disordered" evidence="2">
    <location>
        <begin position="50"/>
        <end position="70"/>
    </location>
</feature>
<name>A0AB34H776_ESCRO</name>
<evidence type="ECO:0000313" key="5">
    <source>
        <dbReference type="Proteomes" id="UP001159641"/>
    </source>
</evidence>
<evidence type="ECO:0000313" key="4">
    <source>
        <dbReference type="EMBL" id="KAJ8788651.1"/>
    </source>
</evidence>
<keyword evidence="1" id="KW-0479">Metal-binding</keyword>
<dbReference type="GO" id="GO:0061630">
    <property type="term" value="F:ubiquitin protein ligase activity"/>
    <property type="evidence" value="ECO:0007669"/>
    <property type="project" value="InterPro"/>
</dbReference>
<keyword evidence="1" id="KW-0863">Zinc-finger</keyword>
<accession>A0AB34H776</accession>
<organism evidence="4 5">
    <name type="scientific">Eschrichtius robustus</name>
    <name type="common">California gray whale</name>
    <name type="synonym">Eschrichtius gibbosus</name>
    <dbReference type="NCBI Taxonomy" id="9764"/>
    <lineage>
        <taxon>Eukaryota</taxon>
        <taxon>Metazoa</taxon>
        <taxon>Chordata</taxon>
        <taxon>Craniata</taxon>
        <taxon>Vertebrata</taxon>
        <taxon>Euteleostomi</taxon>
        <taxon>Mammalia</taxon>
        <taxon>Eutheria</taxon>
        <taxon>Laurasiatheria</taxon>
        <taxon>Artiodactyla</taxon>
        <taxon>Whippomorpha</taxon>
        <taxon>Cetacea</taxon>
        <taxon>Mysticeti</taxon>
        <taxon>Eschrichtiidae</taxon>
        <taxon>Eschrichtius</taxon>
    </lineage>
</organism>
<evidence type="ECO:0000256" key="2">
    <source>
        <dbReference type="SAM" id="MobiDB-lite"/>
    </source>
</evidence>
<keyword evidence="1" id="KW-0862">Zinc</keyword>
<dbReference type="InterPro" id="IPR039903">
    <property type="entry name" value="Zswim2"/>
</dbReference>
<dbReference type="PANTHER" id="PTHR21540">
    <property type="entry name" value="RING FINGER AND SWIM DOMAIN-CONTAINING PROTEIN 2"/>
    <property type="match status" value="1"/>
</dbReference>
<evidence type="ECO:0000259" key="3">
    <source>
        <dbReference type="PROSITE" id="PS50966"/>
    </source>
</evidence>
<sequence length="239" mass="27307">MLRGGCKSSERRRHFSDRLSWQQDQALSSSIYLLREMGPTSFLLREEEPENRDFRVTTAPNPPRLPARPTRAVSLGNPHVCNCSIFLKGGELCKHICWVLLKKFRLPRNHESALQLGLVEREISDLLRGVHRVQTPQQGTNNENAQIEEDGYIKQKEISSDDICSICQEVLLEKKLPVTFCSHVYTPKHVVRSLPLLLITKNSKLLAPGYQCRLCLKAFRPGQHTRLLPCTHKVEVTSF</sequence>
<evidence type="ECO:0000256" key="1">
    <source>
        <dbReference type="PROSITE-ProRule" id="PRU00325"/>
    </source>
</evidence>
<keyword evidence="5" id="KW-1185">Reference proteome</keyword>
<protein>
    <recommendedName>
        <fullName evidence="3">SWIM-type domain-containing protein</fullName>
    </recommendedName>
</protein>
<dbReference type="AlphaFoldDB" id="A0AB34H776"/>
<comment type="caution">
    <text evidence="4">The sequence shown here is derived from an EMBL/GenBank/DDBJ whole genome shotgun (WGS) entry which is preliminary data.</text>
</comment>
<dbReference type="GO" id="GO:0008270">
    <property type="term" value="F:zinc ion binding"/>
    <property type="evidence" value="ECO:0007669"/>
    <property type="project" value="UniProtKB-KW"/>
</dbReference>
<feature type="domain" description="SWIM-type" evidence="3">
    <location>
        <begin position="71"/>
        <end position="104"/>
    </location>
</feature>
<dbReference type="Proteomes" id="UP001159641">
    <property type="component" value="Unassembled WGS sequence"/>
</dbReference>
<dbReference type="InterPro" id="IPR007527">
    <property type="entry name" value="Znf_SWIM"/>
</dbReference>
<gene>
    <name evidence="4" type="ORF">J1605_005382</name>
</gene>
<dbReference type="PROSITE" id="PS50966">
    <property type="entry name" value="ZF_SWIM"/>
    <property type="match status" value="1"/>
</dbReference>
<dbReference type="PANTHER" id="PTHR21540:SF3">
    <property type="entry name" value="E3 UBIQUITIN-PROTEIN LIGASE ZSWIM2"/>
    <property type="match status" value="1"/>
</dbReference>
<proteinExistence type="predicted"/>
<dbReference type="EMBL" id="JAIQCJ010001602">
    <property type="protein sequence ID" value="KAJ8788651.1"/>
    <property type="molecule type" value="Genomic_DNA"/>
</dbReference>
<dbReference type="Pfam" id="PF04434">
    <property type="entry name" value="SWIM"/>
    <property type="match status" value="1"/>
</dbReference>
<reference evidence="4 5" key="1">
    <citation type="submission" date="2022-11" db="EMBL/GenBank/DDBJ databases">
        <title>Whole genome sequence of Eschrichtius robustus ER-17-0199.</title>
        <authorList>
            <person name="Bruniche-Olsen A."/>
            <person name="Black A.N."/>
            <person name="Fields C.J."/>
            <person name="Walden K."/>
            <person name="Dewoody J.A."/>
        </authorList>
    </citation>
    <scope>NUCLEOTIDE SEQUENCE [LARGE SCALE GENOMIC DNA]</scope>
    <source>
        <strain evidence="4">ER-17-0199</strain>
        <tissue evidence="4">Blubber</tissue>
    </source>
</reference>